<accession>A0AB35PDI2</accession>
<protein>
    <submittedName>
        <fullName evidence="1">Uncharacterized protein</fullName>
    </submittedName>
</protein>
<dbReference type="AlphaFoldDB" id="A0AB35PDI2"/>
<evidence type="ECO:0000313" key="1">
    <source>
        <dbReference type="EMBL" id="MDR4177524.1"/>
    </source>
</evidence>
<evidence type="ECO:0000313" key="2">
    <source>
        <dbReference type="Proteomes" id="UP001181533"/>
    </source>
</evidence>
<comment type="caution">
    <text evidence="1">The sequence shown here is derived from an EMBL/GenBank/DDBJ whole genome shotgun (WGS) entry which is preliminary data.</text>
</comment>
<reference evidence="1" key="1">
    <citation type="submission" date="2019-07" db="EMBL/GenBank/DDBJ databases">
        <title>Phylogenomic Reclassification of ATCC Bacillus Strains and Various Taxa within the Genus Bacillus.</title>
        <authorList>
            <person name="Riojas M.A."/>
            <person name="Frank A.M."/>
            <person name="Fenn S.L."/>
            <person name="King S.P."/>
            <person name="Brower S.M."/>
            <person name="Hazbon M.H."/>
        </authorList>
    </citation>
    <scope>NUCLEOTIDE SEQUENCE</scope>
    <source>
        <strain evidence="1">ATCC 35646</strain>
    </source>
</reference>
<sequence length="66" mass="8148">MYFGLTFFYFISRYYCRFLLISRYIEKIADINGVALIYSENRRYNFIYQNGPIVKRFFHIMKCTCD</sequence>
<organism evidence="1 2">
    <name type="scientific">Bacillus thuringiensis</name>
    <dbReference type="NCBI Taxonomy" id="1428"/>
    <lineage>
        <taxon>Bacteria</taxon>
        <taxon>Bacillati</taxon>
        <taxon>Bacillota</taxon>
        <taxon>Bacilli</taxon>
        <taxon>Bacillales</taxon>
        <taxon>Bacillaceae</taxon>
        <taxon>Bacillus</taxon>
        <taxon>Bacillus cereus group</taxon>
    </lineage>
</organism>
<proteinExistence type="predicted"/>
<dbReference type="EMBL" id="VKQN01000018">
    <property type="protein sequence ID" value="MDR4177524.1"/>
    <property type="molecule type" value="Genomic_DNA"/>
</dbReference>
<name>A0AB35PDI2_BACTU</name>
<dbReference type="Proteomes" id="UP001181533">
    <property type="component" value="Unassembled WGS sequence"/>
</dbReference>
<gene>
    <name evidence="1" type="ORF">FO599_15700</name>
</gene>